<feature type="binding site" evidence="14">
    <location>
        <position position="887"/>
    </location>
    <ligand>
        <name>Mg(2+)</name>
        <dbReference type="ChEBI" id="CHEBI:18420"/>
    </ligand>
</feature>
<dbReference type="InterPro" id="IPR029062">
    <property type="entry name" value="Class_I_gatase-like"/>
</dbReference>
<proteinExistence type="inferred from homology"/>
<reference evidence="20" key="1">
    <citation type="submission" date="2018-12" db="EMBL/GenBank/DDBJ databases">
        <authorList>
            <consortium name="Pathogen Informatics"/>
        </authorList>
    </citation>
    <scope>NUCLEOTIDE SEQUENCE [LARGE SCALE GENOMIC DNA]</scope>
    <source>
        <strain evidence="20">NCTC10643</strain>
    </source>
</reference>
<dbReference type="SUPFAM" id="SSF82697">
    <property type="entry name" value="PurS-like"/>
    <property type="match status" value="1"/>
</dbReference>
<evidence type="ECO:0000256" key="11">
    <source>
        <dbReference type="ARBA" id="ARBA00022962"/>
    </source>
</evidence>
<keyword evidence="4 14" id="KW-0963">Cytoplasm</keyword>
<keyword evidence="8 14" id="KW-0658">Purine biosynthesis</keyword>
<dbReference type="GO" id="GO:0006189">
    <property type="term" value="P:'de novo' IMP biosynthetic process"/>
    <property type="evidence" value="ECO:0007669"/>
    <property type="project" value="UniProtKB-UniRule"/>
</dbReference>
<dbReference type="NCBIfam" id="TIGR01735">
    <property type="entry name" value="FGAM_synt"/>
    <property type="match status" value="1"/>
</dbReference>
<evidence type="ECO:0000313" key="21">
    <source>
        <dbReference type="Proteomes" id="UP000271188"/>
    </source>
</evidence>
<dbReference type="Gene3D" id="3.30.1330.10">
    <property type="entry name" value="PurM-like, N-terminal domain"/>
    <property type="match status" value="2"/>
</dbReference>
<evidence type="ECO:0000256" key="14">
    <source>
        <dbReference type="HAMAP-Rule" id="MF_00419"/>
    </source>
</evidence>
<feature type="domain" description="Phosphoribosylformylglycinamidine synthase linker" evidence="17">
    <location>
        <begin position="173"/>
        <end position="222"/>
    </location>
</feature>
<evidence type="ECO:0000256" key="5">
    <source>
        <dbReference type="ARBA" id="ARBA00022598"/>
    </source>
</evidence>
<dbReference type="Pfam" id="PF22689">
    <property type="entry name" value="FGAR-AT_PurM_N-like"/>
    <property type="match status" value="1"/>
</dbReference>
<evidence type="ECO:0000259" key="16">
    <source>
        <dbReference type="Pfam" id="PF02769"/>
    </source>
</evidence>
<feature type="active site" evidence="14">
    <location>
        <position position="1288"/>
    </location>
</feature>
<dbReference type="Proteomes" id="UP000271188">
    <property type="component" value="Chromosome"/>
</dbReference>
<dbReference type="Pfam" id="PF02769">
    <property type="entry name" value="AIRS_C"/>
    <property type="match status" value="2"/>
</dbReference>
<evidence type="ECO:0000259" key="19">
    <source>
        <dbReference type="Pfam" id="PF22689"/>
    </source>
</evidence>
<feature type="binding site" evidence="14">
    <location>
        <position position="679"/>
    </location>
    <ligand>
        <name>ATP</name>
        <dbReference type="ChEBI" id="CHEBI:30616"/>
    </ligand>
</feature>
<dbReference type="Pfam" id="PF13507">
    <property type="entry name" value="GATase_5"/>
    <property type="match status" value="1"/>
</dbReference>
<evidence type="ECO:0000259" key="18">
    <source>
        <dbReference type="Pfam" id="PF18076"/>
    </source>
</evidence>
<dbReference type="InterPro" id="IPR040707">
    <property type="entry name" value="FGAR-AT_N"/>
</dbReference>
<evidence type="ECO:0000256" key="10">
    <source>
        <dbReference type="ARBA" id="ARBA00022842"/>
    </source>
</evidence>
<dbReference type="FunFam" id="3.40.50.880:FF:000008">
    <property type="entry name" value="Phosphoribosylformylglycinamidine synthase"/>
    <property type="match status" value="1"/>
</dbReference>
<comment type="caution">
    <text evidence="14">Lacks conserved residue(s) required for the propagation of feature annotation.</text>
</comment>
<evidence type="ECO:0000256" key="12">
    <source>
        <dbReference type="ARBA" id="ARBA00052585"/>
    </source>
</evidence>
<dbReference type="FunFam" id="3.30.1330.10:FF:000002">
    <property type="entry name" value="Phosphoribosylformylglycinamidine synthase"/>
    <property type="match status" value="1"/>
</dbReference>
<evidence type="ECO:0000256" key="2">
    <source>
        <dbReference type="ARBA" id="ARBA00004920"/>
    </source>
</evidence>
<dbReference type="InterPro" id="IPR036676">
    <property type="entry name" value="PurM-like_C_sf"/>
</dbReference>
<evidence type="ECO:0000256" key="1">
    <source>
        <dbReference type="ARBA" id="ARBA00004496"/>
    </source>
</evidence>
<dbReference type="Gene3D" id="3.90.650.10">
    <property type="entry name" value="PurM-like C-terminal domain"/>
    <property type="match status" value="2"/>
</dbReference>
<dbReference type="PANTHER" id="PTHR10099">
    <property type="entry name" value="PHOSPHORIBOSYLFORMYLGLYCINAMIDINE SYNTHASE"/>
    <property type="match status" value="1"/>
</dbReference>
<dbReference type="GO" id="GO:0005524">
    <property type="term" value="F:ATP binding"/>
    <property type="evidence" value="ECO:0007669"/>
    <property type="project" value="UniProtKB-UniRule"/>
</dbReference>
<dbReference type="NCBIfam" id="NF003672">
    <property type="entry name" value="PRK05297.1"/>
    <property type="match status" value="1"/>
</dbReference>
<evidence type="ECO:0000259" key="17">
    <source>
        <dbReference type="Pfam" id="PF18072"/>
    </source>
</evidence>
<comment type="similarity">
    <text evidence="3 14">In the N-terminal section; belongs to the FGAMS family.</text>
</comment>
<sequence length="1321" mass="144906">MTMQTFRGSPALSAFRIQQLLQKFQQNQLPVNSVYAEFLHFIALNRPLVADEAQKLVELLHYGESLEQREPTGFCLIVTPRIGTISSWSSKATDIAHNCGLAAVERIERGTAYYLDFSETPSESQLATLKGLLHDRMMETVLDNTDQGEQLFAQQEPKPFTSVDILGGGRQALEDANVNLGLALADDEIDYLVENFTALGRNPNDIELYMFAQANSEHCRHKIFNADWTIDGVKQEKSLFKMIKNTFEKTPDYVLSAYKDNAAVMEGSTVGRFFPDQDGQYRYHQEDAHILMKVETHNHPTAISPFPGAATGSGGEIRDEGATGRGAKPKAGLTGFSVSNLVIPNFEQPWENPLSKPNRIASALDIMIEGPLGGAAFNNEFGRPALLGYFRTYEEKVNSFAGEEVRGYHKPIMLAGGIGNIRAEHVQKGEIPVGAKLIVLGGPAMNIGLGGGAASSMASGKSKEDLDFASVQRENPEMERRCQEVIDRCWQMGDENPILFIHDVGAGGLSNAMPELVHDGERGGKFDLRKILCDEKGMSPLEIWCNESQERYVLAVAPEKLDIFTALCERERAPFAVIGEATEEKHLELADPHFGNKPIDLPMNVLLGKTPKMQRDVSSKNVKNPPLATDNIDLKEAFHRVLRLPVVAEKTFLITIGDRSVTGMVAQDQMVGPWQIPVADCAVTTASLDSYFGEAMAMGERAPVALLDFAASSRLAVAESITNIAATNIGDIKRIKLSANWMSAAGHEGEDAGLYEAVKAVGEELCPELGITIPVGKDSMSMRTTWIDAGEQKSVTAPLSLVISAFARVEDVRKTATPQLRTDKGDTRLLLIDLGEGNNRLGATALAQVYKQLGDKPADVVNVARLKGFFNAMQTLVAQGKLLAYHDRSDGGLITTLAEMAFAGNCGVNVNISSLFDSGKGWAIELGASLEEEEQFKRQFNELAILFNEELGAVIQVREADLEGVQAVLSSQNLADITHNIGTVENSDHFEICYLGKTVFNQKRSELRGIWAELTHQMQRLRDNPECADQEFAAKKDPNNKGLSAFLTYDVNEDIAAPYINKGVKPSVAILREQGVNSHYEMAAAFDRAGFNAIDVHMSDLIAGRRNLNDFNAMVACGGFSYGDVLGAGGGWAKSILFNPMLRDQFSQFFANPNTLTLGVCNGCQMVSNLAEIIPGTENWPRFVWNKSERFEARVAMVKINETNSVWFNGMAGSHMPIAVSHGEGRVEFKRSDQLENLQKQHLIAAQYVDYNLNPTEQYPANPNGSALGITALTNVDGRVAIMMPHPERVFRAVSNSWAPEDWTEDGAWVRLFRNARVGLG</sequence>
<dbReference type="SMART" id="SM01211">
    <property type="entry name" value="GATase_5"/>
    <property type="match status" value="1"/>
</dbReference>
<dbReference type="GO" id="GO:0004642">
    <property type="term" value="F:phosphoribosylformylglycinamidine synthase activity"/>
    <property type="evidence" value="ECO:0007669"/>
    <property type="project" value="UniProtKB-UniRule"/>
</dbReference>
<keyword evidence="11 14" id="KW-0315">Glutamine amidotransferase</keyword>
<dbReference type="InterPro" id="IPR010073">
    <property type="entry name" value="PurL_large"/>
</dbReference>
<feature type="domain" description="Phosphoribosylformylglycinamidine synthase N-terminal" evidence="18">
    <location>
        <begin position="37"/>
        <end position="152"/>
    </location>
</feature>
<comment type="catalytic activity">
    <reaction evidence="12 14">
        <text>N(2)-formyl-N(1)-(5-phospho-beta-D-ribosyl)glycinamide + L-glutamine + ATP + H2O = 2-formamido-N(1)-(5-O-phospho-beta-D-ribosyl)acetamidine + L-glutamate + ADP + phosphate + H(+)</text>
        <dbReference type="Rhea" id="RHEA:17129"/>
        <dbReference type="ChEBI" id="CHEBI:15377"/>
        <dbReference type="ChEBI" id="CHEBI:15378"/>
        <dbReference type="ChEBI" id="CHEBI:29985"/>
        <dbReference type="ChEBI" id="CHEBI:30616"/>
        <dbReference type="ChEBI" id="CHEBI:43474"/>
        <dbReference type="ChEBI" id="CHEBI:58359"/>
        <dbReference type="ChEBI" id="CHEBI:147286"/>
        <dbReference type="ChEBI" id="CHEBI:147287"/>
        <dbReference type="ChEBI" id="CHEBI:456216"/>
        <dbReference type="EC" id="6.3.5.3"/>
    </reaction>
</comment>
<dbReference type="CDD" id="cd01740">
    <property type="entry name" value="GATase1_FGAR_AT"/>
    <property type="match status" value="1"/>
</dbReference>
<comment type="pathway">
    <text evidence="2 14">Purine metabolism; IMP biosynthesis via de novo pathway; 5-amino-1-(5-phospho-D-ribosyl)imidazole from N(2)-formyl-N(1)-(5-phospho-D-ribosyl)glycinamide: step 1/2.</text>
</comment>
<dbReference type="FunFam" id="1.10.8.750:FF:000002">
    <property type="entry name" value="Phosphoribosylformylglycinamidine synthase"/>
    <property type="match status" value="1"/>
</dbReference>
<dbReference type="FunFam" id="3.90.650.10:FF:000005">
    <property type="entry name" value="Phosphoribosylformylglycinamidine synthase"/>
    <property type="match status" value="1"/>
</dbReference>
<dbReference type="CDD" id="cd02203">
    <property type="entry name" value="PurL_repeat1"/>
    <property type="match status" value="1"/>
</dbReference>
<dbReference type="InterPro" id="IPR010918">
    <property type="entry name" value="PurM-like_C_dom"/>
</dbReference>
<dbReference type="EC" id="6.3.5.3" evidence="14"/>
<comment type="subcellular location">
    <subcellularLocation>
        <location evidence="1 14">Cytoplasm</location>
    </subcellularLocation>
</comment>
<dbReference type="Gene3D" id="3.40.50.880">
    <property type="match status" value="1"/>
</dbReference>
<evidence type="ECO:0000256" key="8">
    <source>
        <dbReference type="ARBA" id="ARBA00022755"/>
    </source>
</evidence>
<accession>A0A448T6Z4</accession>
<dbReference type="InterPro" id="IPR041609">
    <property type="entry name" value="PurL_linker"/>
</dbReference>
<dbReference type="FunFam" id="3.30.1330.10:FF:000005">
    <property type="entry name" value="Phosphoribosylformylglycinamidine synthase"/>
    <property type="match status" value="1"/>
</dbReference>
<comment type="function">
    <text evidence="13 14">Phosphoribosylformylglycinamidine synthase involved in the purines biosynthetic pathway. Catalyzes the ATP-dependent conversion of formylglycinamide ribonucleotide (FGAR) and glutamine to yield formylglycinamidine ribonucleotide (FGAM) and glutamate.</text>
</comment>
<dbReference type="UniPathway" id="UPA00074">
    <property type="reaction ID" value="UER00128"/>
</dbReference>
<dbReference type="InterPro" id="IPR036921">
    <property type="entry name" value="PurM-like_N_sf"/>
</dbReference>
<organism evidence="20 21">
    <name type="scientific">Mannheimia haemolytica</name>
    <name type="common">Pasteurella haemolytica</name>
    <dbReference type="NCBI Taxonomy" id="75985"/>
    <lineage>
        <taxon>Bacteria</taxon>
        <taxon>Pseudomonadati</taxon>
        <taxon>Pseudomonadota</taxon>
        <taxon>Gammaproteobacteria</taxon>
        <taxon>Pasteurellales</taxon>
        <taxon>Pasteurellaceae</taxon>
        <taxon>Mannheimia</taxon>
    </lineage>
</organism>
<dbReference type="InterPro" id="IPR055181">
    <property type="entry name" value="FGAR-AT_PurM_N-like"/>
</dbReference>
<dbReference type="Pfam" id="PF18076">
    <property type="entry name" value="FGAR-AT_N"/>
    <property type="match status" value="1"/>
</dbReference>
<feature type="binding site" evidence="14">
    <location>
        <position position="889"/>
    </location>
    <ligand>
        <name>ATP</name>
        <dbReference type="ChEBI" id="CHEBI:30616"/>
    </ligand>
</feature>
<feature type="region of interest" description="Disordered" evidence="15">
    <location>
        <begin position="306"/>
        <end position="329"/>
    </location>
</feature>
<dbReference type="FunFam" id="3.90.650.10:FF:000002">
    <property type="entry name" value="Phosphoribosylformylglycinamidine synthase"/>
    <property type="match status" value="1"/>
</dbReference>
<dbReference type="InterPro" id="IPR036604">
    <property type="entry name" value="PurS-like_sf"/>
</dbReference>
<feature type="binding site" evidence="14">
    <location>
        <position position="680"/>
    </location>
    <ligand>
        <name>Mg(2+)</name>
        <dbReference type="ChEBI" id="CHEBI:18420"/>
    </ligand>
</feature>
<evidence type="ECO:0000256" key="6">
    <source>
        <dbReference type="ARBA" id="ARBA00022723"/>
    </source>
</evidence>
<evidence type="ECO:0000256" key="15">
    <source>
        <dbReference type="SAM" id="MobiDB-lite"/>
    </source>
</evidence>
<dbReference type="PROSITE" id="PS51273">
    <property type="entry name" value="GATASE_TYPE_1"/>
    <property type="match status" value="1"/>
</dbReference>
<dbReference type="SUPFAM" id="SSF55326">
    <property type="entry name" value="PurM N-terminal domain-like"/>
    <property type="match status" value="2"/>
</dbReference>
<dbReference type="Pfam" id="PF18072">
    <property type="entry name" value="FGAR-AT_linker"/>
    <property type="match status" value="1"/>
</dbReference>
<feature type="active site" description="Nucleophile" evidence="14">
    <location>
        <position position="1161"/>
    </location>
</feature>
<dbReference type="Gene3D" id="1.10.8.750">
    <property type="entry name" value="Phosphoribosylformylglycinamidine synthase, linker domain"/>
    <property type="match status" value="1"/>
</dbReference>
<comment type="subunit">
    <text evidence="14">Monomer.</text>
</comment>
<dbReference type="HAMAP" id="MF_00419">
    <property type="entry name" value="PurL_1"/>
    <property type="match status" value="1"/>
</dbReference>
<evidence type="ECO:0000256" key="7">
    <source>
        <dbReference type="ARBA" id="ARBA00022741"/>
    </source>
</evidence>
<evidence type="ECO:0000256" key="3">
    <source>
        <dbReference type="ARBA" id="ARBA00008608"/>
    </source>
</evidence>
<protein>
    <recommendedName>
        <fullName evidence="14">Phosphoribosylformylglycinamidine synthase</fullName>
        <shortName evidence="14">FGAM synthase</shortName>
        <shortName evidence="14">FGAMS</shortName>
        <ecNumber evidence="14">6.3.5.3</ecNumber>
    </recommendedName>
    <alternativeName>
        <fullName evidence="14">Formylglycinamide ribonucleotide amidotransferase</fullName>
        <shortName evidence="14">FGAR amidotransferase</shortName>
        <shortName evidence="14">FGAR-AT</shortName>
    </alternativeName>
</protein>
<feature type="binding site" evidence="14">
    <location>
        <position position="723"/>
    </location>
    <ligand>
        <name>Mg(2+)</name>
        <dbReference type="ChEBI" id="CHEBI:18420"/>
    </ligand>
</feature>
<keyword evidence="7 14" id="KW-0547">Nucleotide-binding</keyword>
<dbReference type="EMBL" id="LR134495">
    <property type="protein sequence ID" value="VEI75732.1"/>
    <property type="molecule type" value="Genomic_DNA"/>
</dbReference>
<evidence type="ECO:0000256" key="9">
    <source>
        <dbReference type="ARBA" id="ARBA00022840"/>
    </source>
</evidence>
<dbReference type="SUPFAM" id="SSF52317">
    <property type="entry name" value="Class I glutamine amidotransferase-like"/>
    <property type="match status" value="1"/>
</dbReference>
<dbReference type="SUPFAM" id="SSF109736">
    <property type="entry name" value="FGAM synthase PurL, linker domain"/>
    <property type="match status" value="1"/>
</dbReference>
<feature type="domain" description="FGAR-AT PurM N-terminal-like" evidence="19">
    <location>
        <begin position="649"/>
        <end position="808"/>
    </location>
</feature>
<evidence type="ECO:0000256" key="13">
    <source>
        <dbReference type="ARBA" id="ARBA00057317"/>
    </source>
</evidence>
<evidence type="ECO:0000313" key="20">
    <source>
        <dbReference type="EMBL" id="VEI75732.1"/>
    </source>
</evidence>
<dbReference type="GO" id="GO:0046872">
    <property type="term" value="F:metal ion binding"/>
    <property type="evidence" value="ECO:0007669"/>
    <property type="project" value="UniProtKB-KW"/>
</dbReference>
<dbReference type="CDD" id="cd02204">
    <property type="entry name" value="PurL_repeat2"/>
    <property type="match status" value="1"/>
</dbReference>
<dbReference type="GO" id="GO:0005737">
    <property type="term" value="C:cytoplasm"/>
    <property type="evidence" value="ECO:0007669"/>
    <property type="project" value="UniProtKB-SubCell"/>
</dbReference>
<dbReference type="RefSeq" id="WP_126301445.1">
    <property type="nucleotide sequence ID" value="NZ_LR134495.1"/>
</dbReference>
<feature type="domain" description="PurM-like C-terminal" evidence="16">
    <location>
        <begin position="836"/>
        <end position="991"/>
    </location>
</feature>
<feature type="active site" evidence="14">
    <location>
        <position position="1286"/>
    </location>
</feature>
<feature type="binding site" evidence="14">
    <location>
        <begin position="308"/>
        <end position="319"/>
    </location>
    <ligand>
        <name>ATP</name>
        <dbReference type="ChEBI" id="CHEBI:30616"/>
    </ligand>
</feature>
<feature type="domain" description="PurM-like C-terminal" evidence="16">
    <location>
        <begin position="433"/>
        <end position="589"/>
    </location>
</feature>
<feature type="binding site" evidence="14">
    <location>
        <position position="719"/>
    </location>
    <ligand>
        <name>Mg(2+)</name>
        <dbReference type="ChEBI" id="CHEBI:18420"/>
    </ligand>
</feature>
<evidence type="ECO:0000256" key="4">
    <source>
        <dbReference type="ARBA" id="ARBA00022490"/>
    </source>
</evidence>
<dbReference type="SUPFAM" id="SSF56042">
    <property type="entry name" value="PurM C-terminal domain-like"/>
    <property type="match status" value="2"/>
</dbReference>
<dbReference type="PANTHER" id="PTHR10099:SF1">
    <property type="entry name" value="PHOSPHORIBOSYLFORMYLGLYCINAMIDINE SYNTHASE"/>
    <property type="match status" value="1"/>
</dbReference>
<name>A0A448T6Z4_MANHA</name>
<keyword evidence="6 14" id="KW-0479">Metal-binding</keyword>
<keyword evidence="9 14" id="KW-0067">ATP-binding</keyword>
<gene>
    <name evidence="14 20" type="primary">purL</name>
    <name evidence="20" type="ORF">NCTC10643_00596</name>
</gene>
<keyword evidence="5 14" id="KW-0436">Ligase</keyword>
<keyword evidence="10 14" id="KW-0460">Magnesium</keyword>